<gene>
    <name evidence="5" type="ORF">TWF694_008988</name>
</gene>
<protein>
    <recommendedName>
        <fullName evidence="4">Zn(2)-C6 fungal-type domain-containing protein</fullName>
    </recommendedName>
</protein>
<dbReference type="SUPFAM" id="SSF57701">
    <property type="entry name" value="Zn2/Cys6 DNA-binding domain"/>
    <property type="match status" value="1"/>
</dbReference>
<dbReference type="GO" id="GO:0003677">
    <property type="term" value="F:DNA binding"/>
    <property type="evidence" value="ECO:0007669"/>
    <property type="project" value="InterPro"/>
</dbReference>
<feature type="compositionally biased region" description="Low complexity" evidence="3">
    <location>
        <begin position="123"/>
        <end position="139"/>
    </location>
</feature>
<evidence type="ECO:0000313" key="6">
    <source>
        <dbReference type="Proteomes" id="UP001365542"/>
    </source>
</evidence>
<keyword evidence="1" id="KW-0479">Metal-binding</keyword>
<accession>A0AAV9XK12</accession>
<dbReference type="GO" id="GO:0000981">
    <property type="term" value="F:DNA-binding transcription factor activity, RNA polymerase II-specific"/>
    <property type="evidence" value="ECO:0007669"/>
    <property type="project" value="InterPro"/>
</dbReference>
<dbReference type="Pfam" id="PF00172">
    <property type="entry name" value="Zn_clus"/>
    <property type="match status" value="1"/>
</dbReference>
<keyword evidence="6" id="KW-1185">Reference proteome</keyword>
<proteinExistence type="predicted"/>
<dbReference type="Proteomes" id="UP001365542">
    <property type="component" value="Unassembled WGS sequence"/>
</dbReference>
<dbReference type="CDD" id="cd00067">
    <property type="entry name" value="GAL4"/>
    <property type="match status" value="1"/>
</dbReference>
<dbReference type="SMART" id="SM00906">
    <property type="entry name" value="Fungal_trans"/>
    <property type="match status" value="1"/>
</dbReference>
<dbReference type="CDD" id="cd12148">
    <property type="entry name" value="fungal_TF_MHR"/>
    <property type="match status" value="1"/>
</dbReference>
<comment type="caution">
    <text evidence="5">The sequence shown here is derived from an EMBL/GenBank/DDBJ whole genome shotgun (WGS) entry which is preliminary data.</text>
</comment>
<evidence type="ECO:0000259" key="4">
    <source>
        <dbReference type="PROSITE" id="PS50048"/>
    </source>
</evidence>
<organism evidence="5 6">
    <name type="scientific">Orbilia ellipsospora</name>
    <dbReference type="NCBI Taxonomy" id="2528407"/>
    <lineage>
        <taxon>Eukaryota</taxon>
        <taxon>Fungi</taxon>
        <taxon>Dikarya</taxon>
        <taxon>Ascomycota</taxon>
        <taxon>Pezizomycotina</taxon>
        <taxon>Orbiliomycetes</taxon>
        <taxon>Orbiliales</taxon>
        <taxon>Orbiliaceae</taxon>
        <taxon>Orbilia</taxon>
    </lineage>
</organism>
<dbReference type="PROSITE" id="PS50048">
    <property type="entry name" value="ZN2_CY6_FUNGAL_2"/>
    <property type="match status" value="1"/>
</dbReference>
<evidence type="ECO:0000256" key="3">
    <source>
        <dbReference type="SAM" id="MobiDB-lite"/>
    </source>
</evidence>
<feature type="region of interest" description="Disordered" evidence="3">
    <location>
        <begin position="96"/>
        <end position="144"/>
    </location>
</feature>
<keyword evidence="2" id="KW-0539">Nucleus</keyword>
<dbReference type="SMART" id="SM00066">
    <property type="entry name" value="GAL4"/>
    <property type="match status" value="1"/>
</dbReference>
<dbReference type="Gene3D" id="4.10.240.10">
    <property type="entry name" value="Zn(2)-C6 fungal-type DNA-binding domain"/>
    <property type="match status" value="1"/>
</dbReference>
<dbReference type="InterPro" id="IPR007219">
    <property type="entry name" value="XnlR_reg_dom"/>
</dbReference>
<dbReference type="GO" id="GO:0008270">
    <property type="term" value="F:zinc ion binding"/>
    <property type="evidence" value="ECO:0007669"/>
    <property type="project" value="InterPro"/>
</dbReference>
<sequence length="730" mass="81646">MELEFQNTAGPSSGLIMASTVLTQACENCRRRKVKCNRQDPCSNCTTSNLECRPAKRVVEHRPRVVLSSNYQRSIEEINSRLISIEQLVKNLTINDPSHPVEHRKLRHEPENNSKADVSPFHTSNYNSSPSNGGASSTSVQTPVPASFEGDSSFATQTVLAGELVGISASRFQQSSEILDALSSLKDLVNTSSVDGISGGFDDMWFEDDEKPKGLPPMELLPPQFVIMLLRKLREYPSVHYLAYSMRDQMALEKLCQSVYFPTEPVTLGQLTTMHGLLLFLLQEYVALADPILNGWDADAFIKLCEKNLHIGCQSYEIHAVPHIDNVKALLLGIVFAQLSSKPLLSWTLCSAAARHVHTLGYHRERSLKGDSPELADEKRHLFWSLYGVDKNLSLNLGRASNFQDYDIDTEYFSVSSNEAVAPWDRASVTFIFLSKLQGMVYDQLYSATALKKSQGERNRIIADLDRQLVPWLAEWREVQRMITIPNEEGRPVYYPELFDLFFGPTDIIYYSVQTTLHRAASMGEGTRTTEITASCFEAATTGLHCHLKFLPIFRNKAGTNSMDTYVSWILLYTSFTPLIVVFLHSIASNSSSDVKLLQDFLDSLEPIADVSKDSKRLYEVAKVFCRVAKALVESHHQRAAGVALGTYSHQSNTLFLPQDHNIMNLGEGRTDGVNMYGQLPDIFMQDFEGEEGTSFSEGDVEAMSTFFGNWMGSSGPIVDMLNLDFSSCF</sequence>
<evidence type="ECO:0000313" key="5">
    <source>
        <dbReference type="EMBL" id="KAK6540168.1"/>
    </source>
</evidence>
<evidence type="ECO:0000256" key="2">
    <source>
        <dbReference type="ARBA" id="ARBA00023242"/>
    </source>
</evidence>
<dbReference type="Pfam" id="PF04082">
    <property type="entry name" value="Fungal_trans"/>
    <property type="match status" value="1"/>
</dbReference>
<evidence type="ECO:0000256" key="1">
    <source>
        <dbReference type="ARBA" id="ARBA00022723"/>
    </source>
</evidence>
<dbReference type="InterPro" id="IPR001138">
    <property type="entry name" value="Zn2Cys6_DnaBD"/>
</dbReference>
<feature type="compositionally biased region" description="Basic and acidic residues" evidence="3">
    <location>
        <begin position="99"/>
        <end position="114"/>
    </location>
</feature>
<dbReference type="InterPro" id="IPR050987">
    <property type="entry name" value="AtrR-like"/>
</dbReference>
<dbReference type="GO" id="GO:0006351">
    <property type="term" value="P:DNA-templated transcription"/>
    <property type="evidence" value="ECO:0007669"/>
    <property type="project" value="InterPro"/>
</dbReference>
<reference evidence="5 6" key="1">
    <citation type="submission" date="2019-10" db="EMBL/GenBank/DDBJ databases">
        <authorList>
            <person name="Palmer J.M."/>
        </authorList>
    </citation>
    <scope>NUCLEOTIDE SEQUENCE [LARGE SCALE GENOMIC DNA]</scope>
    <source>
        <strain evidence="5 6">TWF694</strain>
    </source>
</reference>
<dbReference type="EMBL" id="JAVHJO010000005">
    <property type="protein sequence ID" value="KAK6540168.1"/>
    <property type="molecule type" value="Genomic_DNA"/>
</dbReference>
<dbReference type="PANTHER" id="PTHR46910">
    <property type="entry name" value="TRANSCRIPTION FACTOR PDR1"/>
    <property type="match status" value="1"/>
</dbReference>
<dbReference type="PANTHER" id="PTHR46910:SF5">
    <property type="entry name" value="ZN(II)2CYS6 TRANSCRIPTION FACTOR (EUROFUNG)"/>
    <property type="match status" value="1"/>
</dbReference>
<dbReference type="InterPro" id="IPR036864">
    <property type="entry name" value="Zn2-C6_fun-type_DNA-bd_sf"/>
</dbReference>
<feature type="domain" description="Zn(2)-C6 fungal-type" evidence="4">
    <location>
        <begin position="25"/>
        <end position="52"/>
    </location>
</feature>
<dbReference type="PROSITE" id="PS00463">
    <property type="entry name" value="ZN2_CY6_FUNGAL_1"/>
    <property type="match status" value="1"/>
</dbReference>
<dbReference type="AlphaFoldDB" id="A0AAV9XK12"/>
<name>A0AAV9XK12_9PEZI</name>